<keyword evidence="2" id="KW-1185">Reference proteome</keyword>
<gene>
    <name evidence="1" type="ORF">MILVUS5_LOCUS21105</name>
</gene>
<name>A0ACB0KBH2_TRIPR</name>
<dbReference type="EMBL" id="CASHSV030000206">
    <property type="protein sequence ID" value="CAJ2653841.1"/>
    <property type="molecule type" value="Genomic_DNA"/>
</dbReference>
<protein>
    <submittedName>
        <fullName evidence="1">Uncharacterized protein</fullName>
    </submittedName>
</protein>
<organism evidence="1 2">
    <name type="scientific">Trifolium pratense</name>
    <name type="common">Red clover</name>
    <dbReference type="NCBI Taxonomy" id="57577"/>
    <lineage>
        <taxon>Eukaryota</taxon>
        <taxon>Viridiplantae</taxon>
        <taxon>Streptophyta</taxon>
        <taxon>Embryophyta</taxon>
        <taxon>Tracheophyta</taxon>
        <taxon>Spermatophyta</taxon>
        <taxon>Magnoliopsida</taxon>
        <taxon>eudicotyledons</taxon>
        <taxon>Gunneridae</taxon>
        <taxon>Pentapetalae</taxon>
        <taxon>rosids</taxon>
        <taxon>fabids</taxon>
        <taxon>Fabales</taxon>
        <taxon>Fabaceae</taxon>
        <taxon>Papilionoideae</taxon>
        <taxon>50 kb inversion clade</taxon>
        <taxon>NPAAA clade</taxon>
        <taxon>Hologalegina</taxon>
        <taxon>IRL clade</taxon>
        <taxon>Trifolieae</taxon>
        <taxon>Trifolium</taxon>
    </lineage>
</organism>
<comment type="caution">
    <text evidence="1">The sequence shown here is derived from an EMBL/GenBank/DDBJ whole genome shotgun (WGS) entry which is preliminary data.</text>
</comment>
<proteinExistence type="predicted"/>
<sequence>MFSQSVDDIFKLELLLEFDGYLHKGMLKGLHKVLKSEEKRKVLLAVADALEKKQNMIRLENGADVAVATRYYKSVISRLSLTLRPVSRPIPQMVYLCLNGFLLCIDQIMRLRCSMQPPQSIGTSAPLSRIVHLEREQQVLHVKPKAFPISKSNNYNSFGIL</sequence>
<evidence type="ECO:0000313" key="2">
    <source>
        <dbReference type="Proteomes" id="UP001177021"/>
    </source>
</evidence>
<evidence type="ECO:0000313" key="1">
    <source>
        <dbReference type="EMBL" id="CAJ2653841.1"/>
    </source>
</evidence>
<dbReference type="Proteomes" id="UP001177021">
    <property type="component" value="Unassembled WGS sequence"/>
</dbReference>
<accession>A0ACB0KBH2</accession>
<reference evidence="1" key="1">
    <citation type="submission" date="2023-10" db="EMBL/GenBank/DDBJ databases">
        <authorList>
            <person name="Rodriguez Cubillos JULIANA M."/>
            <person name="De Vega J."/>
        </authorList>
    </citation>
    <scope>NUCLEOTIDE SEQUENCE</scope>
</reference>